<evidence type="ECO:0000313" key="3">
    <source>
        <dbReference type="Proteomes" id="UP001287356"/>
    </source>
</evidence>
<gene>
    <name evidence="2" type="ORF">B0T24DRAFT_533923</name>
</gene>
<dbReference type="PANTHER" id="PTHR24148">
    <property type="entry name" value="ANKYRIN REPEAT DOMAIN-CONTAINING PROTEIN 39 HOMOLOG-RELATED"/>
    <property type="match status" value="1"/>
</dbReference>
<accession>A0AAE0JZX4</accession>
<proteinExistence type="predicted"/>
<dbReference type="InterPro" id="IPR010730">
    <property type="entry name" value="HET"/>
</dbReference>
<sequence>GSRHDPLECRIRVVSLNESPSYDALSYCWGPEEDNKPTIAINDCPAFPVRRNLQVALQHLRDESRIVTLWVDALCINQGNHAEKDLQVPMIGLIYEKAANTHVWLGVAADGSSEAMRIIGNLDADQLDRERNEVGAEGLTAIQKLLQRPCRSRVWIVQEALLSANPVVRCGDVAIPMSKFARLDDIRRGRHHEKQQNIDLQNSITRHSFALSNPSRKAITEGTPSRLSAWAPMLTGFHASDPKDKIYGLLGLCTQEDRDVNRVMYGDGLTLVQVYTRAQASFLVSDRSLIHLQFDQDNKAMALKDVFLYSWVPDFSQSPPTLDPRRVRPPHVPLTGGYQACGHGPILSVSIQAPNPFSPGAIGLHLRGLEVDEVVFKCPNPHIEPYLGLDDHLRRDYKLRRVQKTLETVASWKLDAEMWARAPYDDSNADGGSGTDASATASLMPARLQAFWRTVTANRAADWSRFPLDTPEEQ</sequence>
<dbReference type="EMBL" id="JAULSN010000007">
    <property type="protein sequence ID" value="KAK3366736.1"/>
    <property type="molecule type" value="Genomic_DNA"/>
</dbReference>
<dbReference type="Pfam" id="PF06985">
    <property type="entry name" value="HET"/>
    <property type="match status" value="1"/>
</dbReference>
<protein>
    <submittedName>
        <fullName evidence="2">Heterokaryon incompatibility protein-domain-containing protein</fullName>
    </submittedName>
</protein>
<name>A0AAE0JZX4_9PEZI</name>
<dbReference type="AlphaFoldDB" id="A0AAE0JZX4"/>
<feature type="domain" description="Heterokaryon incompatibility" evidence="1">
    <location>
        <begin position="22"/>
        <end position="159"/>
    </location>
</feature>
<reference evidence="2" key="1">
    <citation type="journal article" date="2023" name="Mol. Phylogenet. Evol.">
        <title>Genome-scale phylogeny and comparative genomics of the fungal order Sordariales.</title>
        <authorList>
            <person name="Hensen N."/>
            <person name="Bonometti L."/>
            <person name="Westerberg I."/>
            <person name="Brannstrom I.O."/>
            <person name="Guillou S."/>
            <person name="Cros-Aarteil S."/>
            <person name="Calhoun S."/>
            <person name="Haridas S."/>
            <person name="Kuo A."/>
            <person name="Mondo S."/>
            <person name="Pangilinan J."/>
            <person name="Riley R."/>
            <person name="LaButti K."/>
            <person name="Andreopoulos B."/>
            <person name="Lipzen A."/>
            <person name="Chen C."/>
            <person name="Yan M."/>
            <person name="Daum C."/>
            <person name="Ng V."/>
            <person name="Clum A."/>
            <person name="Steindorff A."/>
            <person name="Ohm R.A."/>
            <person name="Martin F."/>
            <person name="Silar P."/>
            <person name="Natvig D.O."/>
            <person name="Lalanne C."/>
            <person name="Gautier V."/>
            <person name="Ament-Velasquez S.L."/>
            <person name="Kruys A."/>
            <person name="Hutchinson M.I."/>
            <person name="Powell A.J."/>
            <person name="Barry K."/>
            <person name="Miller A.N."/>
            <person name="Grigoriev I.V."/>
            <person name="Debuchy R."/>
            <person name="Gladieux P."/>
            <person name="Hiltunen Thoren M."/>
            <person name="Johannesson H."/>
        </authorList>
    </citation>
    <scope>NUCLEOTIDE SEQUENCE</scope>
    <source>
        <strain evidence="2">CBS 958.72</strain>
    </source>
</reference>
<evidence type="ECO:0000313" key="2">
    <source>
        <dbReference type="EMBL" id="KAK3366736.1"/>
    </source>
</evidence>
<evidence type="ECO:0000259" key="1">
    <source>
        <dbReference type="Pfam" id="PF06985"/>
    </source>
</evidence>
<dbReference type="Proteomes" id="UP001287356">
    <property type="component" value="Unassembled WGS sequence"/>
</dbReference>
<organism evidence="2 3">
    <name type="scientific">Lasiosphaeria ovina</name>
    <dbReference type="NCBI Taxonomy" id="92902"/>
    <lineage>
        <taxon>Eukaryota</taxon>
        <taxon>Fungi</taxon>
        <taxon>Dikarya</taxon>
        <taxon>Ascomycota</taxon>
        <taxon>Pezizomycotina</taxon>
        <taxon>Sordariomycetes</taxon>
        <taxon>Sordariomycetidae</taxon>
        <taxon>Sordariales</taxon>
        <taxon>Lasiosphaeriaceae</taxon>
        <taxon>Lasiosphaeria</taxon>
    </lineage>
</organism>
<reference evidence="2" key="2">
    <citation type="submission" date="2023-06" db="EMBL/GenBank/DDBJ databases">
        <authorList>
            <consortium name="Lawrence Berkeley National Laboratory"/>
            <person name="Haridas S."/>
            <person name="Hensen N."/>
            <person name="Bonometti L."/>
            <person name="Westerberg I."/>
            <person name="Brannstrom I.O."/>
            <person name="Guillou S."/>
            <person name="Cros-Aarteil S."/>
            <person name="Calhoun S."/>
            <person name="Kuo A."/>
            <person name="Mondo S."/>
            <person name="Pangilinan J."/>
            <person name="Riley R."/>
            <person name="Labutti K."/>
            <person name="Andreopoulos B."/>
            <person name="Lipzen A."/>
            <person name="Chen C."/>
            <person name="Yanf M."/>
            <person name="Daum C."/>
            <person name="Ng V."/>
            <person name="Clum A."/>
            <person name="Steindorff A."/>
            <person name="Ohm R."/>
            <person name="Martin F."/>
            <person name="Silar P."/>
            <person name="Natvig D."/>
            <person name="Lalanne C."/>
            <person name="Gautier V."/>
            <person name="Ament-Velasquez S.L."/>
            <person name="Kruys A."/>
            <person name="Hutchinson M.I."/>
            <person name="Powell A.J."/>
            <person name="Barry K."/>
            <person name="Miller A.N."/>
            <person name="Grigoriev I.V."/>
            <person name="Debuchy R."/>
            <person name="Gladieux P."/>
            <person name="Thoren M.H."/>
            <person name="Johannesson H."/>
        </authorList>
    </citation>
    <scope>NUCLEOTIDE SEQUENCE</scope>
    <source>
        <strain evidence="2">CBS 958.72</strain>
    </source>
</reference>
<keyword evidence="3" id="KW-1185">Reference proteome</keyword>
<comment type="caution">
    <text evidence="2">The sequence shown here is derived from an EMBL/GenBank/DDBJ whole genome shotgun (WGS) entry which is preliminary data.</text>
</comment>
<dbReference type="InterPro" id="IPR052895">
    <property type="entry name" value="HetReg/Transcr_Mod"/>
</dbReference>
<feature type="non-terminal residue" evidence="2">
    <location>
        <position position="474"/>
    </location>
</feature>
<dbReference type="PANTHER" id="PTHR24148:SF82">
    <property type="entry name" value="HETEROKARYON INCOMPATIBILITY DOMAIN-CONTAINING PROTEIN"/>
    <property type="match status" value="1"/>
</dbReference>